<keyword evidence="5" id="KW-0378">Hydrolase</keyword>
<feature type="domain" description="Type I restriction modification DNA specificity" evidence="4">
    <location>
        <begin position="12"/>
        <end position="205"/>
    </location>
</feature>
<keyword evidence="5" id="KW-0540">Nuclease</keyword>
<dbReference type="EMBL" id="RHHR01000050">
    <property type="protein sequence ID" value="RNB67719.1"/>
    <property type="molecule type" value="Genomic_DNA"/>
</dbReference>
<evidence type="ECO:0000256" key="1">
    <source>
        <dbReference type="ARBA" id="ARBA00010923"/>
    </source>
</evidence>
<sequence>MSFKDTLVGQIPSDWSIFSVGELVNEGVLFKPLDGNHGGIHPKGSDFVTTGIPFIMASDINNGSLSFNECKFITELQANQLRKGFAIEGDVLITHKATIGRVALVKKNPYKFIMLTPQVTYYRVANKKKLDNKFLKFYFEYHNFKNLLYLWSGAGSTRSYIGITEQLKLPVVVPPIEEQWSISNILYSLDEKIELNNAINKNLEEMAQALFKRWFVDFEFPNENGEPYKTSGGEFEESELGLIPKGWRVGLLSELGEVVGGATPSKNKEEYYTTQGIPWITPKDLSINKNKYISRGQIDITEDGFKNSSTKLVPKGTILFSSRAPIGYIAISKNEMTTNQGFKSLIPFKHIGTEFLYYVLKFNTEMIESRASGSTFKEISGSEMKRIPVLIPISRVIEQFNEVVEPLGKLVEKCESENDSLILLRDSLLPKLMSGEIRVPLEQEYVGTASLPMAAENKAQYSTT</sequence>
<dbReference type="InterPro" id="IPR000055">
    <property type="entry name" value="Restrct_endonuc_typeI_TRD"/>
</dbReference>
<keyword evidence="2" id="KW-0680">Restriction system</keyword>
<dbReference type="InterPro" id="IPR052021">
    <property type="entry name" value="Type-I_RS_S_subunit"/>
</dbReference>
<feature type="domain" description="Type I restriction modification DNA specificity" evidence="4">
    <location>
        <begin position="244"/>
        <end position="394"/>
    </location>
</feature>
<dbReference type="Gene3D" id="3.90.220.20">
    <property type="entry name" value="DNA methylase specificity domains"/>
    <property type="match status" value="2"/>
</dbReference>
<evidence type="ECO:0000259" key="4">
    <source>
        <dbReference type="Pfam" id="PF01420"/>
    </source>
</evidence>
<keyword evidence="3" id="KW-0238">DNA-binding</keyword>
<keyword evidence="6" id="KW-1185">Reference proteome</keyword>
<dbReference type="GO" id="GO:0003677">
    <property type="term" value="F:DNA binding"/>
    <property type="evidence" value="ECO:0007669"/>
    <property type="project" value="UniProtKB-KW"/>
</dbReference>
<dbReference type="Pfam" id="PF01420">
    <property type="entry name" value="Methylase_S"/>
    <property type="match status" value="2"/>
</dbReference>
<comment type="similarity">
    <text evidence="1">Belongs to the type-I restriction system S methylase family.</text>
</comment>
<dbReference type="RefSeq" id="WP_122911086.1">
    <property type="nucleotide sequence ID" value="NZ_CBCSBE010000017.1"/>
</dbReference>
<accession>A0A3M8BWJ7</accession>
<organism evidence="5 6">
    <name type="scientific">Brevibacillus invocatus</name>
    <dbReference type="NCBI Taxonomy" id="173959"/>
    <lineage>
        <taxon>Bacteria</taxon>
        <taxon>Bacillati</taxon>
        <taxon>Bacillota</taxon>
        <taxon>Bacilli</taxon>
        <taxon>Bacillales</taxon>
        <taxon>Paenibacillaceae</taxon>
        <taxon>Brevibacillus</taxon>
    </lineage>
</organism>
<dbReference type="AlphaFoldDB" id="A0A3M8BWJ7"/>
<evidence type="ECO:0000313" key="6">
    <source>
        <dbReference type="Proteomes" id="UP000282028"/>
    </source>
</evidence>
<reference evidence="5 6" key="1">
    <citation type="submission" date="2018-10" db="EMBL/GenBank/DDBJ databases">
        <title>Phylogenomics of Brevibacillus.</title>
        <authorList>
            <person name="Dunlap C."/>
        </authorList>
    </citation>
    <scope>NUCLEOTIDE SEQUENCE [LARGE SCALE GENOMIC DNA]</scope>
    <source>
        <strain evidence="5 6">JCM 12215</strain>
    </source>
</reference>
<protein>
    <submittedName>
        <fullName evidence="5">Restriction endonuclease subunit S</fullName>
    </submittedName>
</protein>
<dbReference type="PANTHER" id="PTHR30408">
    <property type="entry name" value="TYPE-1 RESTRICTION ENZYME ECOKI SPECIFICITY PROTEIN"/>
    <property type="match status" value="1"/>
</dbReference>
<evidence type="ECO:0000313" key="5">
    <source>
        <dbReference type="EMBL" id="RNB67719.1"/>
    </source>
</evidence>
<dbReference type="Gene3D" id="1.10.287.1120">
    <property type="entry name" value="Bipartite methylase S protein"/>
    <property type="match status" value="1"/>
</dbReference>
<dbReference type="OrthoDB" id="2474780at2"/>
<evidence type="ECO:0000256" key="2">
    <source>
        <dbReference type="ARBA" id="ARBA00022747"/>
    </source>
</evidence>
<dbReference type="GO" id="GO:0009307">
    <property type="term" value="P:DNA restriction-modification system"/>
    <property type="evidence" value="ECO:0007669"/>
    <property type="project" value="UniProtKB-KW"/>
</dbReference>
<dbReference type="Proteomes" id="UP000282028">
    <property type="component" value="Unassembled WGS sequence"/>
</dbReference>
<dbReference type="CDD" id="cd17273">
    <property type="entry name" value="RMtype1_S_EcoJA69PI-TRD1-CR1_like"/>
    <property type="match status" value="1"/>
</dbReference>
<dbReference type="PANTHER" id="PTHR30408:SF12">
    <property type="entry name" value="TYPE I RESTRICTION ENZYME MJAVIII SPECIFICITY SUBUNIT"/>
    <property type="match status" value="1"/>
</dbReference>
<dbReference type="InterPro" id="IPR044946">
    <property type="entry name" value="Restrct_endonuc_typeI_TRD_sf"/>
</dbReference>
<comment type="caution">
    <text evidence="5">The sequence shown here is derived from an EMBL/GenBank/DDBJ whole genome shotgun (WGS) entry which is preliminary data.</text>
</comment>
<dbReference type="GO" id="GO:0004519">
    <property type="term" value="F:endonuclease activity"/>
    <property type="evidence" value="ECO:0007669"/>
    <property type="project" value="UniProtKB-KW"/>
</dbReference>
<evidence type="ECO:0000256" key="3">
    <source>
        <dbReference type="ARBA" id="ARBA00023125"/>
    </source>
</evidence>
<gene>
    <name evidence="5" type="ORF">EDM52_22065</name>
</gene>
<name>A0A3M8BWJ7_9BACL</name>
<keyword evidence="5" id="KW-0255">Endonuclease</keyword>
<dbReference type="SUPFAM" id="SSF116734">
    <property type="entry name" value="DNA methylase specificity domain"/>
    <property type="match status" value="2"/>
</dbReference>
<proteinExistence type="inferred from homology"/>